<dbReference type="InterPro" id="IPR036291">
    <property type="entry name" value="NAD(P)-bd_dom_sf"/>
</dbReference>
<dbReference type="Proteomes" id="UP001154282">
    <property type="component" value="Unassembled WGS sequence"/>
</dbReference>
<keyword evidence="1" id="KW-0521">NADP</keyword>
<dbReference type="SUPFAM" id="SSF51735">
    <property type="entry name" value="NAD(P)-binding Rossmann-fold domains"/>
    <property type="match status" value="1"/>
</dbReference>
<sequence>MGSDLPDHPVCVLDASSYVGFWILKGLLSRGYSVHAAIQNKKGKFWLLSGFAGGEATEIEKKIMEMAKEDDTKLVVFGVDVLDYQSILVALKSCSGVFCCLDFQDPYDEKMVDLEVRGAINVVEACAQTDSIAKIVFTSSLTAAIWRENICSEKDVDERSWSDQSFCRKFKLWYALAKTLSEQAAWALAMDRDLNMVSINPGLVLGPSVSQQNPRSTMAYLKGAAQMFENGVLAYVNVNFLVSVHIRAMEDTSTCGRYLCFDQIVNTEEEAVKIAQGLSPLISLPQSYECGGSEVYEERLRNKKLNKLVEGTAY</sequence>
<dbReference type="AlphaFoldDB" id="A0AAV0KZN0"/>
<dbReference type="EMBL" id="CAMGYJ010000006">
    <property type="protein sequence ID" value="CAI0427658.1"/>
    <property type="molecule type" value="Genomic_DNA"/>
</dbReference>
<dbReference type="PANTHER" id="PTHR10366">
    <property type="entry name" value="NAD DEPENDENT EPIMERASE/DEHYDRATASE"/>
    <property type="match status" value="1"/>
</dbReference>
<evidence type="ECO:0000256" key="2">
    <source>
        <dbReference type="ARBA" id="ARBA00023002"/>
    </source>
</evidence>
<name>A0AAV0KZN0_9ROSI</name>
<organism evidence="4 5">
    <name type="scientific">Linum tenue</name>
    <dbReference type="NCBI Taxonomy" id="586396"/>
    <lineage>
        <taxon>Eukaryota</taxon>
        <taxon>Viridiplantae</taxon>
        <taxon>Streptophyta</taxon>
        <taxon>Embryophyta</taxon>
        <taxon>Tracheophyta</taxon>
        <taxon>Spermatophyta</taxon>
        <taxon>Magnoliopsida</taxon>
        <taxon>eudicotyledons</taxon>
        <taxon>Gunneridae</taxon>
        <taxon>Pentapetalae</taxon>
        <taxon>rosids</taxon>
        <taxon>fabids</taxon>
        <taxon>Malpighiales</taxon>
        <taxon>Linaceae</taxon>
        <taxon>Linum</taxon>
    </lineage>
</organism>
<dbReference type="Gene3D" id="3.40.50.720">
    <property type="entry name" value="NAD(P)-binding Rossmann-like Domain"/>
    <property type="match status" value="1"/>
</dbReference>
<dbReference type="Pfam" id="PF01370">
    <property type="entry name" value="Epimerase"/>
    <property type="match status" value="1"/>
</dbReference>
<dbReference type="CDD" id="cd08958">
    <property type="entry name" value="FR_SDR_e"/>
    <property type="match status" value="1"/>
</dbReference>
<comment type="caution">
    <text evidence="4">The sequence shown here is derived from an EMBL/GenBank/DDBJ whole genome shotgun (WGS) entry which is preliminary data.</text>
</comment>
<evidence type="ECO:0000313" key="4">
    <source>
        <dbReference type="EMBL" id="CAI0427658.1"/>
    </source>
</evidence>
<dbReference type="GO" id="GO:0016616">
    <property type="term" value="F:oxidoreductase activity, acting on the CH-OH group of donors, NAD or NADP as acceptor"/>
    <property type="evidence" value="ECO:0007669"/>
    <property type="project" value="TreeGrafter"/>
</dbReference>
<protein>
    <recommendedName>
        <fullName evidence="3">NAD-dependent epimerase/dehydratase domain-containing protein</fullName>
    </recommendedName>
</protein>
<feature type="domain" description="NAD-dependent epimerase/dehydratase" evidence="3">
    <location>
        <begin position="15"/>
        <end position="225"/>
    </location>
</feature>
<dbReference type="PANTHER" id="PTHR10366:SF390">
    <property type="entry name" value="CINNAMOYL-COA REDUCTASE-LIKE PROTEIN"/>
    <property type="match status" value="1"/>
</dbReference>
<gene>
    <name evidence="4" type="ORF">LITE_LOCUS21289</name>
</gene>
<evidence type="ECO:0000313" key="5">
    <source>
        <dbReference type="Proteomes" id="UP001154282"/>
    </source>
</evidence>
<dbReference type="InterPro" id="IPR001509">
    <property type="entry name" value="Epimerase_deHydtase"/>
</dbReference>
<accession>A0AAV0KZN0</accession>
<dbReference type="InterPro" id="IPR050425">
    <property type="entry name" value="NAD(P)_dehydrat-like"/>
</dbReference>
<keyword evidence="5" id="KW-1185">Reference proteome</keyword>
<keyword evidence="2" id="KW-0560">Oxidoreductase</keyword>
<evidence type="ECO:0000259" key="3">
    <source>
        <dbReference type="Pfam" id="PF01370"/>
    </source>
</evidence>
<evidence type="ECO:0000256" key="1">
    <source>
        <dbReference type="ARBA" id="ARBA00022857"/>
    </source>
</evidence>
<proteinExistence type="predicted"/>
<reference evidence="4" key="1">
    <citation type="submission" date="2022-08" db="EMBL/GenBank/DDBJ databases">
        <authorList>
            <person name="Gutierrez-Valencia J."/>
        </authorList>
    </citation>
    <scope>NUCLEOTIDE SEQUENCE</scope>
</reference>